<protein>
    <submittedName>
        <fullName evidence="1">1784_t:CDS:1</fullName>
    </submittedName>
</protein>
<sequence length="143" mass="16438">MTRSNGRNTLPGTPLSYDLFELDEYLPSQFGSSYGILDESIELDWDNSSPPSSLPMTPSQSLPLLLFDDDDLLEKQLLLEEERRILSIQKRQLDNAIHQLQPIGTPVRRNNNSLLIWNDDDTTNLHHIPSNKLNQQHLRMTMV</sequence>
<gene>
    <name evidence="1" type="ORF">DEBURN_LOCUS463</name>
</gene>
<evidence type="ECO:0000313" key="2">
    <source>
        <dbReference type="Proteomes" id="UP000789706"/>
    </source>
</evidence>
<comment type="caution">
    <text evidence="1">The sequence shown here is derived from an EMBL/GenBank/DDBJ whole genome shotgun (WGS) entry which is preliminary data.</text>
</comment>
<proteinExistence type="predicted"/>
<dbReference type="OrthoDB" id="10533209at2759"/>
<dbReference type="Proteomes" id="UP000789706">
    <property type="component" value="Unassembled WGS sequence"/>
</dbReference>
<reference evidence="1" key="1">
    <citation type="submission" date="2021-06" db="EMBL/GenBank/DDBJ databases">
        <authorList>
            <person name="Kallberg Y."/>
            <person name="Tangrot J."/>
            <person name="Rosling A."/>
        </authorList>
    </citation>
    <scope>NUCLEOTIDE SEQUENCE</scope>
    <source>
        <strain evidence="1">AZ414A</strain>
    </source>
</reference>
<dbReference type="AlphaFoldDB" id="A0A9N8V001"/>
<dbReference type="EMBL" id="CAJVPK010000015">
    <property type="protein sequence ID" value="CAG8433448.1"/>
    <property type="molecule type" value="Genomic_DNA"/>
</dbReference>
<accession>A0A9N8V001</accession>
<organism evidence="1 2">
    <name type="scientific">Diversispora eburnea</name>
    <dbReference type="NCBI Taxonomy" id="1213867"/>
    <lineage>
        <taxon>Eukaryota</taxon>
        <taxon>Fungi</taxon>
        <taxon>Fungi incertae sedis</taxon>
        <taxon>Mucoromycota</taxon>
        <taxon>Glomeromycotina</taxon>
        <taxon>Glomeromycetes</taxon>
        <taxon>Diversisporales</taxon>
        <taxon>Diversisporaceae</taxon>
        <taxon>Diversispora</taxon>
    </lineage>
</organism>
<evidence type="ECO:0000313" key="1">
    <source>
        <dbReference type="EMBL" id="CAG8433448.1"/>
    </source>
</evidence>
<name>A0A9N8V001_9GLOM</name>
<keyword evidence="2" id="KW-1185">Reference proteome</keyword>